<evidence type="ECO:0000256" key="1">
    <source>
        <dbReference type="ARBA" id="ARBA00000085"/>
    </source>
</evidence>
<dbReference type="Gene3D" id="3.30.565.10">
    <property type="entry name" value="Histidine kinase-like ATPase, C-terminal domain"/>
    <property type="match status" value="1"/>
</dbReference>
<dbReference type="SMART" id="SM00388">
    <property type="entry name" value="HisKA"/>
    <property type="match status" value="1"/>
</dbReference>
<dbReference type="InterPro" id="IPR005467">
    <property type="entry name" value="His_kinase_dom"/>
</dbReference>
<dbReference type="InterPro" id="IPR050351">
    <property type="entry name" value="BphY/WalK/GraS-like"/>
</dbReference>
<dbReference type="InterPro" id="IPR036890">
    <property type="entry name" value="HATPase_C_sf"/>
</dbReference>
<evidence type="ECO:0000256" key="2">
    <source>
        <dbReference type="ARBA" id="ARBA00012438"/>
    </source>
</evidence>
<protein>
    <recommendedName>
        <fullName evidence="2">histidine kinase</fullName>
        <ecNumber evidence="2">2.7.13.3</ecNumber>
    </recommendedName>
</protein>
<dbReference type="SUPFAM" id="SSF55874">
    <property type="entry name" value="ATPase domain of HSP90 chaperone/DNA topoisomerase II/histidine kinase"/>
    <property type="match status" value="1"/>
</dbReference>
<dbReference type="AlphaFoldDB" id="A0A127V9W3"/>
<dbReference type="GO" id="GO:0004721">
    <property type="term" value="F:phosphoprotein phosphatase activity"/>
    <property type="evidence" value="ECO:0007669"/>
    <property type="project" value="TreeGrafter"/>
</dbReference>
<dbReference type="InterPro" id="IPR004358">
    <property type="entry name" value="Sig_transdc_His_kin-like_C"/>
</dbReference>
<feature type="coiled-coil region" evidence="7">
    <location>
        <begin position="5"/>
        <end position="32"/>
    </location>
</feature>
<keyword evidence="5 9" id="KW-0418">Kinase</keyword>
<dbReference type="CDD" id="cd00075">
    <property type="entry name" value="HATPase"/>
    <property type="match status" value="1"/>
</dbReference>
<dbReference type="Pfam" id="PF00512">
    <property type="entry name" value="HisKA"/>
    <property type="match status" value="1"/>
</dbReference>
<gene>
    <name evidence="9" type="ORF">AY601_1148</name>
</gene>
<dbReference type="InterPro" id="IPR003661">
    <property type="entry name" value="HisK_dim/P_dom"/>
</dbReference>
<evidence type="ECO:0000256" key="5">
    <source>
        <dbReference type="ARBA" id="ARBA00022777"/>
    </source>
</evidence>
<dbReference type="PANTHER" id="PTHR45453:SF1">
    <property type="entry name" value="PHOSPHATE REGULON SENSOR PROTEIN PHOR"/>
    <property type="match status" value="1"/>
</dbReference>
<dbReference type="InterPro" id="IPR003594">
    <property type="entry name" value="HATPase_dom"/>
</dbReference>
<evidence type="ECO:0000259" key="8">
    <source>
        <dbReference type="PROSITE" id="PS50109"/>
    </source>
</evidence>
<accession>A0A127V9W3</accession>
<proteinExistence type="predicted"/>
<dbReference type="PANTHER" id="PTHR45453">
    <property type="entry name" value="PHOSPHATE REGULON SENSOR PROTEIN PHOR"/>
    <property type="match status" value="1"/>
</dbReference>
<dbReference type="PRINTS" id="PR00344">
    <property type="entry name" value="BCTRLSENSOR"/>
</dbReference>
<dbReference type="SUPFAM" id="SSF47384">
    <property type="entry name" value="Homodimeric domain of signal transducing histidine kinase"/>
    <property type="match status" value="1"/>
</dbReference>
<dbReference type="GO" id="GO:0000155">
    <property type="term" value="F:phosphorelay sensor kinase activity"/>
    <property type="evidence" value="ECO:0007669"/>
    <property type="project" value="InterPro"/>
</dbReference>
<dbReference type="GO" id="GO:0005886">
    <property type="term" value="C:plasma membrane"/>
    <property type="evidence" value="ECO:0007669"/>
    <property type="project" value="TreeGrafter"/>
</dbReference>
<dbReference type="PATRIC" id="fig|188932.3.peg.1185"/>
<evidence type="ECO:0000256" key="6">
    <source>
        <dbReference type="ARBA" id="ARBA00023012"/>
    </source>
</evidence>
<dbReference type="Gene3D" id="1.10.287.130">
    <property type="match status" value="1"/>
</dbReference>
<dbReference type="PROSITE" id="PS50109">
    <property type="entry name" value="HIS_KIN"/>
    <property type="match status" value="1"/>
</dbReference>
<keyword evidence="7" id="KW-0175">Coiled coil</keyword>
<keyword evidence="10" id="KW-1185">Reference proteome</keyword>
<reference evidence="9 10" key="1">
    <citation type="submission" date="2016-03" db="EMBL/GenBank/DDBJ databases">
        <title>Complete genome sequence of Pedobacter cryoconitis PAMC 27485.</title>
        <authorList>
            <person name="Lee J."/>
            <person name="Kim O.-S."/>
        </authorList>
    </citation>
    <scope>NUCLEOTIDE SEQUENCE [LARGE SCALE GENOMIC DNA]</scope>
    <source>
        <strain evidence="9 10">PAMC 27485</strain>
    </source>
</reference>
<dbReference type="Proteomes" id="UP000071561">
    <property type="component" value="Chromosome"/>
</dbReference>
<dbReference type="Pfam" id="PF02518">
    <property type="entry name" value="HATPase_c"/>
    <property type="match status" value="1"/>
</dbReference>
<evidence type="ECO:0000313" key="10">
    <source>
        <dbReference type="Proteomes" id="UP000071561"/>
    </source>
</evidence>
<evidence type="ECO:0000256" key="4">
    <source>
        <dbReference type="ARBA" id="ARBA00022679"/>
    </source>
</evidence>
<sequence length="368" mass="42315">MLANAITSMQTKNELINELSELNEELENYFSNTIIPQLFIDANLVLRKFTPPAMKQFNLKYEFIGRNIGEVQENFRFPTFIDNIKMVIDTGTILEKEIQTTDMHWYQMNILPYLVRKENKTNGVIITFVDITPRIRDLKEQEKLITEHELLLDTIAHDIKNPLLALGLTIQMLKKLPEKKIERFPVLLENVERSLFQMKKVIGDLVDSRWQEQRYQAENELLDLQNIIEDVRLTLAPQIAEAKASIIVKNLETSQIKFVRRKLRSVIYNLLNNAIKYAHPDRSPNILISSYQEDCYMVISFADNGMGISQENQGSIFEKFERVEGIKEGSGVGLYLVNTIVTAAGGKIIIESKEGKGSVFKVFLKADN</sequence>
<dbReference type="SUPFAM" id="SSF55785">
    <property type="entry name" value="PYP-like sensor domain (PAS domain)"/>
    <property type="match status" value="1"/>
</dbReference>
<keyword evidence="6" id="KW-0902">Two-component regulatory system</keyword>
<keyword evidence="4" id="KW-0808">Transferase</keyword>
<dbReference type="GO" id="GO:0016036">
    <property type="term" value="P:cellular response to phosphate starvation"/>
    <property type="evidence" value="ECO:0007669"/>
    <property type="project" value="TreeGrafter"/>
</dbReference>
<keyword evidence="3" id="KW-0597">Phosphoprotein</keyword>
<feature type="domain" description="Histidine kinase" evidence="8">
    <location>
        <begin position="154"/>
        <end position="368"/>
    </location>
</feature>
<dbReference type="Pfam" id="PF13596">
    <property type="entry name" value="PAS_10"/>
    <property type="match status" value="1"/>
</dbReference>
<evidence type="ECO:0000256" key="3">
    <source>
        <dbReference type="ARBA" id="ARBA00022553"/>
    </source>
</evidence>
<organism evidence="9 10">
    <name type="scientific">Pedobacter cryoconitis</name>
    <dbReference type="NCBI Taxonomy" id="188932"/>
    <lineage>
        <taxon>Bacteria</taxon>
        <taxon>Pseudomonadati</taxon>
        <taxon>Bacteroidota</taxon>
        <taxon>Sphingobacteriia</taxon>
        <taxon>Sphingobacteriales</taxon>
        <taxon>Sphingobacteriaceae</taxon>
        <taxon>Pedobacter</taxon>
    </lineage>
</organism>
<comment type="catalytic activity">
    <reaction evidence="1">
        <text>ATP + protein L-histidine = ADP + protein N-phospho-L-histidine.</text>
        <dbReference type="EC" id="2.7.13.3"/>
    </reaction>
</comment>
<dbReference type="InterPro" id="IPR036097">
    <property type="entry name" value="HisK_dim/P_sf"/>
</dbReference>
<dbReference type="KEGG" id="pcm:AY601_1148"/>
<dbReference type="SMART" id="SM00387">
    <property type="entry name" value="HATPase_c"/>
    <property type="match status" value="1"/>
</dbReference>
<dbReference type="Gene3D" id="3.30.450.20">
    <property type="entry name" value="PAS domain"/>
    <property type="match status" value="1"/>
</dbReference>
<name>A0A127V9W3_9SPHI</name>
<dbReference type="InterPro" id="IPR035965">
    <property type="entry name" value="PAS-like_dom_sf"/>
</dbReference>
<dbReference type="EC" id="2.7.13.3" evidence="2"/>
<dbReference type="EMBL" id="CP014504">
    <property type="protein sequence ID" value="AMP98075.1"/>
    <property type="molecule type" value="Genomic_DNA"/>
</dbReference>
<evidence type="ECO:0000313" key="9">
    <source>
        <dbReference type="EMBL" id="AMP98075.1"/>
    </source>
</evidence>
<evidence type="ECO:0000256" key="7">
    <source>
        <dbReference type="SAM" id="Coils"/>
    </source>
</evidence>
<dbReference type="CDD" id="cd00082">
    <property type="entry name" value="HisKA"/>
    <property type="match status" value="1"/>
</dbReference>